<dbReference type="Gene3D" id="3.40.390.10">
    <property type="entry name" value="Collagenase (Catalytic Domain)"/>
    <property type="match status" value="1"/>
</dbReference>
<evidence type="ECO:0000256" key="1">
    <source>
        <dbReference type="ARBA" id="ARBA00010370"/>
    </source>
</evidence>
<dbReference type="Proteomes" id="UP000001307">
    <property type="component" value="Unassembled WGS sequence"/>
</dbReference>
<comment type="cofactor">
    <cofactor evidence="7">
        <name>Ca(2+)</name>
        <dbReference type="ChEBI" id="CHEBI:29108"/>
    </cofactor>
    <text evidence="7">Can bind about 5 Ca(2+) ions per subunit.</text>
</comment>
<dbReference type="AlphaFoldDB" id="E4X319"/>
<feature type="binding site" evidence="7">
    <location>
        <position position="136"/>
    </location>
    <ligand>
        <name>Ca(2+)</name>
        <dbReference type="ChEBI" id="CHEBI:29108"/>
        <label>2</label>
    </ligand>
</feature>
<dbReference type="GO" id="GO:0030198">
    <property type="term" value="P:extracellular matrix organization"/>
    <property type="evidence" value="ECO:0007669"/>
    <property type="project" value="TreeGrafter"/>
</dbReference>
<feature type="binding site" evidence="7">
    <location>
        <position position="138"/>
    </location>
    <ligand>
        <name>Ca(2+)</name>
        <dbReference type="ChEBI" id="CHEBI:29108"/>
        <label>2</label>
    </ligand>
</feature>
<reference evidence="9 10" key="1">
    <citation type="journal article" date="2010" name="Science">
        <title>Plasticity of animal genome architecture unmasked by rapid evolution of a pelagic tunicate.</title>
        <authorList>
            <person name="Denoeud F."/>
            <person name="Henriet S."/>
            <person name="Mungpakdee S."/>
            <person name="Aury J.M."/>
            <person name="Da Silva C."/>
            <person name="Brinkmann H."/>
            <person name="Mikhaleva J."/>
            <person name="Olsen L.C."/>
            <person name="Jubin C."/>
            <person name="Canestro C."/>
            <person name="Bouquet J.M."/>
            <person name="Danks G."/>
            <person name="Poulain J."/>
            <person name="Campsteijn C."/>
            <person name="Adamski M."/>
            <person name="Cross I."/>
            <person name="Yadetie F."/>
            <person name="Muffato M."/>
            <person name="Louis A."/>
            <person name="Butcher S."/>
            <person name="Tsagkogeorga G."/>
            <person name="Konrad A."/>
            <person name="Singh S."/>
            <person name="Jensen M.F."/>
            <person name="Cong E.H."/>
            <person name="Eikeseth-Otteraa H."/>
            <person name="Noel B."/>
            <person name="Anthouard V."/>
            <person name="Porcel B.M."/>
            <person name="Kachouri-Lafond R."/>
            <person name="Nishino A."/>
            <person name="Ugolini M."/>
            <person name="Chourrout P."/>
            <person name="Nishida H."/>
            <person name="Aasland R."/>
            <person name="Huzurbazar S."/>
            <person name="Westhof E."/>
            <person name="Delsuc F."/>
            <person name="Lehrach H."/>
            <person name="Reinhardt R."/>
            <person name="Weissenbach J."/>
            <person name="Roy S.W."/>
            <person name="Artiguenave F."/>
            <person name="Postlethwait J.H."/>
            <person name="Manak J.R."/>
            <person name="Thompson E.M."/>
            <person name="Jaillon O."/>
            <person name="Du Pasquier L."/>
            <person name="Boudinot P."/>
            <person name="Liberles D.A."/>
            <person name="Volff J.N."/>
            <person name="Philippe H."/>
            <person name="Lenhard B."/>
            <person name="Roest Crollius H."/>
            <person name="Wincker P."/>
            <person name="Chourrout D."/>
        </authorList>
    </citation>
    <scope>NUCLEOTIDE SEQUENCE [LARGE SCALE GENOMIC DNA]</scope>
</reference>
<evidence type="ECO:0000313" key="9">
    <source>
        <dbReference type="EMBL" id="CBY18022.1"/>
    </source>
</evidence>
<dbReference type="MEROPS" id="M10.016"/>
<keyword evidence="5 7" id="KW-0862">Zinc</keyword>
<dbReference type="InterPro" id="IPR021190">
    <property type="entry name" value="Pept_M10A"/>
</dbReference>
<dbReference type="OrthoDB" id="406838at2759"/>
<feature type="binding site" evidence="7">
    <location>
        <position position="170"/>
    </location>
    <ligand>
        <name>Zn(2+)</name>
        <dbReference type="ChEBI" id="CHEBI:29105"/>
        <label>2</label>
        <note>catalytic</note>
    </ligand>
</feature>
<feature type="binding site" evidence="7">
    <location>
        <position position="145"/>
    </location>
    <ligand>
        <name>Ca(2+)</name>
        <dbReference type="ChEBI" id="CHEBI:29108"/>
        <label>3</label>
    </ligand>
</feature>
<sequence length="216" mass="24509">MDNSSAKIWDFNLKLSRDPLSSGDVFCNTDRDISSHSRNRRYLESDQKWTGDKITYSILNFTPRLGRNLTRKAINSAISHWKKYLPIPIVEIVDEQWMDSADIRIKFVNSSHGDNSPFDGPGNFLAHAFYPGKDLGGDIHFDAEEPWIYRDHPQKKGNDLFLVSIHELGHALGLAHSTDPSSIMFATYQSHNTDNFQLPIDDILGKGDVVFLDSTK</sequence>
<dbReference type="InterPro" id="IPR006026">
    <property type="entry name" value="Peptidase_Metallo"/>
</dbReference>
<feature type="binding site" evidence="7">
    <location>
        <position position="142"/>
    </location>
    <ligand>
        <name>Ca(2+)</name>
        <dbReference type="ChEBI" id="CHEBI:29108"/>
        <label>3</label>
    </ligand>
</feature>
<keyword evidence="3 7" id="KW-0479">Metal-binding</keyword>
<evidence type="ECO:0000313" key="10">
    <source>
        <dbReference type="Proteomes" id="UP000001307"/>
    </source>
</evidence>
<feature type="binding site" evidence="7">
    <location>
        <position position="114"/>
    </location>
    <ligand>
        <name>Zn(2+)</name>
        <dbReference type="ChEBI" id="CHEBI:29105"/>
        <label>1</label>
    </ligand>
</feature>
<evidence type="ECO:0000256" key="2">
    <source>
        <dbReference type="ARBA" id="ARBA00022670"/>
    </source>
</evidence>
<dbReference type="GO" id="GO:0031012">
    <property type="term" value="C:extracellular matrix"/>
    <property type="evidence" value="ECO:0007669"/>
    <property type="project" value="InterPro"/>
</dbReference>
<feature type="binding site" evidence="7">
    <location>
        <position position="112"/>
    </location>
    <ligand>
        <name>Zn(2+)</name>
        <dbReference type="ChEBI" id="CHEBI:29105"/>
        <label>1</label>
    </ligand>
</feature>
<name>E4X319_OIKDI</name>
<dbReference type="PANTHER" id="PTHR10201:SF331">
    <property type="entry name" value="MATRIX METALLOPROTEINASE-14-LIKE ISOFORM X1"/>
    <property type="match status" value="1"/>
</dbReference>
<dbReference type="GO" id="GO:0030574">
    <property type="term" value="P:collagen catabolic process"/>
    <property type="evidence" value="ECO:0007669"/>
    <property type="project" value="TreeGrafter"/>
</dbReference>
<accession>E4X319</accession>
<keyword evidence="4" id="KW-0378">Hydrolase</keyword>
<keyword evidence="10" id="KW-1185">Reference proteome</keyword>
<feature type="binding site" evidence="7">
    <location>
        <position position="140"/>
    </location>
    <ligand>
        <name>Zn(2+)</name>
        <dbReference type="ChEBI" id="CHEBI:29105"/>
        <label>1</label>
    </ligand>
</feature>
<dbReference type="Pfam" id="PF00413">
    <property type="entry name" value="Peptidase_M10"/>
    <property type="match status" value="1"/>
</dbReference>
<dbReference type="InterPro" id="IPR024079">
    <property type="entry name" value="MetalloPept_cat_dom_sf"/>
</dbReference>
<dbReference type="GO" id="GO:0006508">
    <property type="term" value="P:proteolysis"/>
    <property type="evidence" value="ECO:0007669"/>
    <property type="project" value="UniProtKB-KW"/>
</dbReference>
<dbReference type="InterPro" id="IPR033739">
    <property type="entry name" value="M10A_MMP"/>
</dbReference>
<organism evidence="9 10">
    <name type="scientific">Oikopleura dioica</name>
    <name type="common">Tunicate</name>
    <dbReference type="NCBI Taxonomy" id="34765"/>
    <lineage>
        <taxon>Eukaryota</taxon>
        <taxon>Metazoa</taxon>
        <taxon>Chordata</taxon>
        <taxon>Tunicata</taxon>
        <taxon>Appendicularia</taxon>
        <taxon>Copelata</taxon>
        <taxon>Oikopleuridae</taxon>
        <taxon>Oikopleura</taxon>
    </lineage>
</organism>
<protein>
    <recommendedName>
        <fullName evidence="8">Peptidase metallopeptidase domain-containing protein</fullName>
    </recommendedName>
</protein>
<dbReference type="CDD" id="cd04278">
    <property type="entry name" value="ZnMc_MMP"/>
    <property type="match status" value="1"/>
</dbReference>
<keyword evidence="7" id="KW-0106">Calcium</keyword>
<dbReference type="GO" id="GO:0004222">
    <property type="term" value="F:metalloendopeptidase activity"/>
    <property type="evidence" value="ECO:0007669"/>
    <property type="project" value="InterPro"/>
</dbReference>
<dbReference type="EMBL" id="FN653023">
    <property type="protein sequence ID" value="CBY18022.1"/>
    <property type="molecule type" value="Genomic_DNA"/>
</dbReference>
<proteinExistence type="inferred from homology"/>
<evidence type="ECO:0000259" key="8">
    <source>
        <dbReference type="SMART" id="SM00235"/>
    </source>
</evidence>
<gene>
    <name evidence="9" type="ORF">GSOID_T00017653001</name>
</gene>
<feature type="domain" description="Peptidase metallopeptidase" evidence="8">
    <location>
        <begin position="45"/>
        <end position="211"/>
    </location>
</feature>
<keyword evidence="2" id="KW-0645">Protease</keyword>
<feature type="binding site" evidence="7">
    <location>
        <position position="102"/>
    </location>
    <ligand>
        <name>Ca(2+)</name>
        <dbReference type="ChEBI" id="CHEBI:29108"/>
        <label>2</label>
    </ligand>
</feature>
<evidence type="ECO:0000256" key="4">
    <source>
        <dbReference type="ARBA" id="ARBA00022801"/>
    </source>
</evidence>
<comment type="cofactor">
    <cofactor evidence="7">
        <name>Zn(2+)</name>
        <dbReference type="ChEBI" id="CHEBI:29105"/>
    </cofactor>
    <text evidence="7">Binds 2 Zn(2+) ions per subunit.</text>
</comment>
<feature type="binding site" evidence="7">
    <location>
        <position position="127"/>
    </location>
    <ligand>
        <name>Zn(2+)</name>
        <dbReference type="ChEBI" id="CHEBI:29105"/>
        <label>1</label>
    </ligand>
</feature>
<dbReference type="GO" id="GO:0008270">
    <property type="term" value="F:zinc ion binding"/>
    <property type="evidence" value="ECO:0007669"/>
    <property type="project" value="InterPro"/>
</dbReference>
<feature type="binding site" evidence="7">
    <location>
        <position position="176"/>
    </location>
    <ligand>
        <name>Zn(2+)</name>
        <dbReference type="ChEBI" id="CHEBI:29105"/>
        <label>2</label>
        <note>catalytic</note>
    </ligand>
</feature>
<evidence type="ECO:0000256" key="7">
    <source>
        <dbReference type="PIRSR" id="PIRSR621190-2"/>
    </source>
</evidence>
<feature type="active site" evidence="6">
    <location>
        <position position="167"/>
    </location>
</feature>
<feature type="binding site" evidence="7">
    <location>
        <position position="119"/>
    </location>
    <ligand>
        <name>Ca(2+)</name>
        <dbReference type="ChEBI" id="CHEBI:29108"/>
        <label>3</label>
    </ligand>
</feature>
<evidence type="ECO:0000256" key="3">
    <source>
        <dbReference type="ARBA" id="ARBA00022723"/>
    </source>
</evidence>
<dbReference type="SUPFAM" id="SSF55486">
    <property type="entry name" value="Metalloproteases ('zincins'), catalytic domain"/>
    <property type="match status" value="1"/>
</dbReference>
<dbReference type="InParanoid" id="E4X319"/>
<feature type="binding site" evidence="7">
    <location>
        <position position="120"/>
    </location>
    <ligand>
        <name>Ca(2+)</name>
        <dbReference type="ChEBI" id="CHEBI:29108"/>
        <label>3</label>
    </ligand>
</feature>
<dbReference type="InterPro" id="IPR001818">
    <property type="entry name" value="Pept_M10_metallopeptidase"/>
</dbReference>
<feature type="binding site" evidence="7">
    <location>
        <position position="145"/>
    </location>
    <ligand>
        <name>Ca(2+)</name>
        <dbReference type="ChEBI" id="CHEBI:29108"/>
        <label>1</label>
    </ligand>
</feature>
<dbReference type="PRINTS" id="PR00138">
    <property type="entry name" value="MATRIXIN"/>
</dbReference>
<dbReference type="PANTHER" id="PTHR10201">
    <property type="entry name" value="MATRIX METALLOPROTEINASE"/>
    <property type="match status" value="1"/>
</dbReference>
<evidence type="ECO:0000256" key="6">
    <source>
        <dbReference type="PIRSR" id="PIRSR621190-1"/>
    </source>
</evidence>
<evidence type="ECO:0000256" key="5">
    <source>
        <dbReference type="ARBA" id="ARBA00022833"/>
    </source>
</evidence>
<dbReference type="SMART" id="SM00235">
    <property type="entry name" value="ZnMc"/>
    <property type="match status" value="1"/>
</dbReference>
<dbReference type="GO" id="GO:0005615">
    <property type="term" value="C:extracellular space"/>
    <property type="evidence" value="ECO:0007669"/>
    <property type="project" value="TreeGrafter"/>
</dbReference>
<comment type="similarity">
    <text evidence="1">Belongs to the peptidase M10A family.</text>
</comment>
<feature type="binding site" evidence="7">
    <location>
        <position position="184"/>
    </location>
    <ligand>
        <name>Zn(2+)</name>
        <dbReference type="ChEBI" id="CHEBI:29105"/>
        <label>2</label>
        <note>catalytic</note>
    </ligand>
</feature>
<feature type="binding site" evidence="7">
    <location>
        <position position="166"/>
    </location>
    <ligand>
        <name>Zn(2+)</name>
        <dbReference type="ChEBI" id="CHEBI:29105"/>
        <label>2</label>
        <note>catalytic</note>
    </ligand>
</feature>